<accession>A0A5R8XYN7</accession>
<dbReference type="GO" id="GO:0008320">
    <property type="term" value="F:protein transmembrane transporter activity"/>
    <property type="evidence" value="ECO:0007669"/>
    <property type="project" value="UniProtKB-UniRule"/>
</dbReference>
<evidence type="ECO:0000313" key="13">
    <source>
        <dbReference type="Proteomes" id="UP000308901"/>
    </source>
</evidence>
<protein>
    <recommendedName>
        <fullName evidence="9">Sec-independent protein translocase protein TatB homolog</fullName>
    </recommendedName>
</protein>
<keyword evidence="13" id="KW-1185">Reference proteome</keyword>
<evidence type="ECO:0000256" key="8">
    <source>
        <dbReference type="ARBA" id="ARBA00023136"/>
    </source>
</evidence>
<keyword evidence="4 9" id="KW-0812">Transmembrane</keyword>
<dbReference type="Pfam" id="PF02416">
    <property type="entry name" value="TatA_B_E"/>
    <property type="match status" value="1"/>
</dbReference>
<comment type="similarity">
    <text evidence="9">Belongs to the TatB family.</text>
</comment>
<evidence type="ECO:0000256" key="11">
    <source>
        <dbReference type="SAM" id="MobiDB-lite"/>
    </source>
</evidence>
<reference evidence="12 13" key="1">
    <citation type="submission" date="2019-05" db="EMBL/GenBank/DDBJ databases">
        <title>Arcobacter sp. nov., isolated from sea sediment.</title>
        <authorList>
            <person name="Kim W."/>
        </authorList>
    </citation>
    <scope>NUCLEOTIDE SEQUENCE [LARGE SCALE GENOMIC DNA]</scope>
    <source>
        <strain evidence="12 13">CAU 1517</strain>
    </source>
</reference>
<dbReference type="OrthoDB" id="5373084at2"/>
<dbReference type="InterPro" id="IPR003369">
    <property type="entry name" value="TatA/B/E"/>
</dbReference>
<dbReference type="GO" id="GO:0043953">
    <property type="term" value="P:protein transport by the Tat complex"/>
    <property type="evidence" value="ECO:0007669"/>
    <property type="project" value="UniProtKB-UniRule"/>
</dbReference>
<dbReference type="PANTHER" id="PTHR33162">
    <property type="entry name" value="SEC-INDEPENDENT PROTEIN TRANSLOCASE PROTEIN TATA, CHLOROPLASTIC"/>
    <property type="match status" value="1"/>
</dbReference>
<evidence type="ECO:0000256" key="9">
    <source>
        <dbReference type="HAMAP-Rule" id="MF_00237"/>
    </source>
</evidence>
<evidence type="ECO:0000256" key="6">
    <source>
        <dbReference type="ARBA" id="ARBA00022989"/>
    </source>
</evidence>
<evidence type="ECO:0000256" key="7">
    <source>
        <dbReference type="ARBA" id="ARBA00023010"/>
    </source>
</evidence>
<keyword evidence="10" id="KW-0175">Coiled coil</keyword>
<evidence type="ECO:0000256" key="4">
    <source>
        <dbReference type="ARBA" id="ARBA00022692"/>
    </source>
</evidence>
<keyword evidence="3 9" id="KW-1003">Cell membrane</keyword>
<keyword evidence="6 9" id="KW-1133">Transmembrane helix</keyword>
<feature type="compositionally biased region" description="Basic and acidic residues" evidence="11">
    <location>
        <begin position="92"/>
        <end position="156"/>
    </location>
</feature>
<dbReference type="PRINTS" id="PR01506">
    <property type="entry name" value="TATBPROTEIN"/>
</dbReference>
<name>A0A5R8XYN7_9BACT</name>
<proteinExistence type="inferred from homology"/>
<dbReference type="PANTHER" id="PTHR33162:SF1">
    <property type="entry name" value="SEC-INDEPENDENT PROTEIN TRANSLOCASE PROTEIN TATA, CHLOROPLASTIC"/>
    <property type="match status" value="1"/>
</dbReference>
<evidence type="ECO:0000256" key="1">
    <source>
        <dbReference type="ARBA" id="ARBA00004167"/>
    </source>
</evidence>
<keyword evidence="2 9" id="KW-0813">Transport</keyword>
<keyword evidence="8 9" id="KW-0472">Membrane</keyword>
<evidence type="ECO:0000313" key="12">
    <source>
        <dbReference type="EMBL" id="TLP36255.1"/>
    </source>
</evidence>
<evidence type="ECO:0000256" key="3">
    <source>
        <dbReference type="ARBA" id="ARBA00022475"/>
    </source>
</evidence>
<dbReference type="AlphaFoldDB" id="A0A5R8XYN7"/>
<gene>
    <name evidence="12" type="primary">tatB</name>
    <name evidence="12" type="ORF">FDK22_13385</name>
</gene>
<evidence type="ECO:0000256" key="10">
    <source>
        <dbReference type="SAM" id="Coils"/>
    </source>
</evidence>
<evidence type="ECO:0000256" key="2">
    <source>
        <dbReference type="ARBA" id="ARBA00022448"/>
    </source>
</evidence>
<dbReference type="GO" id="GO:0033281">
    <property type="term" value="C:TAT protein transport complex"/>
    <property type="evidence" value="ECO:0007669"/>
    <property type="project" value="UniProtKB-UniRule"/>
</dbReference>
<evidence type="ECO:0000256" key="5">
    <source>
        <dbReference type="ARBA" id="ARBA00022927"/>
    </source>
</evidence>
<feature type="compositionally biased region" description="Acidic residues" evidence="11">
    <location>
        <begin position="157"/>
        <end position="166"/>
    </location>
</feature>
<sequence>MFGMGFMEIFLIAVVAIIALGPEKLPTAMVDIAKFLKKFKSGIDDAKSTLDNELNIAEMKEEAAKYKAQIEEAKNTLNVKQNLNLGLNEIINEDKMPSKDNTTKKEEGKKEEKVSLKEPKTKTESSEKEQPKKKKKEEVEKTASSDDLSDKFKVEFEDFDGTEELK</sequence>
<dbReference type="HAMAP" id="MF_00237">
    <property type="entry name" value="TatB"/>
    <property type="match status" value="1"/>
</dbReference>
<feature type="coiled-coil region" evidence="10">
    <location>
        <begin position="56"/>
        <end position="83"/>
    </location>
</feature>
<dbReference type="Gene3D" id="1.20.5.3310">
    <property type="match status" value="1"/>
</dbReference>
<comment type="subcellular location">
    <subcellularLocation>
        <location evidence="9">Cell membrane</location>
        <topology evidence="9">Single-pass membrane protein</topology>
    </subcellularLocation>
    <subcellularLocation>
        <location evidence="1">Membrane</location>
        <topology evidence="1">Single-pass membrane protein</topology>
    </subcellularLocation>
</comment>
<dbReference type="InterPro" id="IPR018448">
    <property type="entry name" value="TatB"/>
</dbReference>
<comment type="caution">
    <text evidence="12">The sequence shown here is derived from an EMBL/GenBank/DDBJ whole genome shotgun (WGS) entry which is preliminary data.</text>
</comment>
<dbReference type="NCBIfam" id="TIGR01410">
    <property type="entry name" value="tatB"/>
    <property type="match status" value="1"/>
</dbReference>
<dbReference type="EMBL" id="VANU01000006">
    <property type="protein sequence ID" value="TLP36255.1"/>
    <property type="molecule type" value="Genomic_DNA"/>
</dbReference>
<keyword evidence="7 9" id="KW-0811">Translocation</keyword>
<feature type="region of interest" description="Disordered" evidence="11">
    <location>
        <begin position="88"/>
        <end position="166"/>
    </location>
</feature>
<keyword evidence="5 9" id="KW-0653">Protein transport</keyword>
<organism evidence="12 13">
    <name type="scientific">Arcobacter arenosus</name>
    <dbReference type="NCBI Taxonomy" id="2576037"/>
    <lineage>
        <taxon>Bacteria</taxon>
        <taxon>Pseudomonadati</taxon>
        <taxon>Campylobacterota</taxon>
        <taxon>Epsilonproteobacteria</taxon>
        <taxon>Campylobacterales</taxon>
        <taxon>Arcobacteraceae</taxon>
        <taxon>Arcobacter</taxon>
    </lineage>
</organism>
<dbReference type="Proteomes" id="UP000308901">
    <property type="component" value="Unassembled WGS sequence"/>
</dbReference>